<protein>
    <submittedName>
        <fullName evidence="9">B3 domain-containing protein Os01g0234100</fullName>
    </submittedName>
</protein>
<reference evidence="9" key="2">
    <citation type="submission" date="2025-08" db="UniProtKB">
        <authorList>
            <consortium name="RefSeq"/>
        </authorList>
    </citation>
    <scope>IDENTIFICATION</scope>
    <source>
        <tissue evidence="9">Leaf</tissue>
    </source>
</reference>
<dbReference type="InterPro" id="IPR015300">
    <property type="entry name" value="DNA-bd_pseudobarrel_sf"/>
</dbReference>
<evidence type="ECO:0000256" key="5">
    <source>
        <dbReference type="ARBA" id="ARBA00023242"/>
    </source>
</evidence>
<feature type="domain" description="TF-B3" evidence="7">
    <location>
        <begin position="63"/>
        <end position="155"/>
    </location>
</feature>
<evidence type="ECO:0000256" key="6">
    <source>
        <dbReference type="SAM" id="MobiDB-lite"/>
    </source>
</evidence>
<evidence type="ECO:0000256" key="1">
    <source>
        <dbReference type="ARBA" id="ARBA00004123"/>
    </source>
</evidence>
<dbReference type="CDD" id="cd10017">
    <property type="entry name" value="B3_DNA"/>
    <property type="match status" value="2"/>
</dbReference>
<comment type="subcellular location">
    <subcellularLocation>
        <location evidence="1">Nucleus</location>
    </subcellularLocation>
</comment>
<evidence type="ECO:0000313" key="9">
    <source>
        <dbReference type="RefSeq" id="XP_056683135.1"/>
    </source>
</evidence>
<keyword evidence="4" id="KW-0804">Transcription</keyword>
<feature type="domain" description="TF-B3" evidence="7">
    <location>
        <begin position="244"/>
        <end position="335"/>
    </location>
</feature>
<dbReference type="InterPro" id="IPR044837">
    <property type="entry name" value="REM16-like"/>
</dbReference>
<dbReference type="PANTHER" id="PTHR31391">
    <property type="entry name" value="B3 DOMAIN-CONTAINING PROTEIN OS11G0197600-RELATED"/>
    <property type="match status" value="1"/>
</dbReference>
<evidence type="ECO:0000313" key="8">
    <source>
        <dbReference type="Proteomes" id="UP000813463"/>
    </source>
</evidence>
<dbReference type="Proteomes" id="UP000813463">
    <property type="component" value="Chromosome 4"/>
</dbReference>
<evidence type="ECO:0000256" key="2">
    <source>
        <dbReference type="ARBA" id="ARBA00023015"/>
    </source>
</evidence>
<feature type="compositionally biased region" description="Basic and acidic residues" evidence="6">
    <location>
        <begin position="1"/>
        <end position="12"/>
    </location>
</feature>
<keyword evidence="5" id="KW-0539">Nucleus</keyword>
<dbReference type="PANTHER" id="PTHR31391:SF101">
    <property type="entry name" value="B3 DOMAIN-CONTAINING PROTEIN OS01G0234100"/>
    <property type="match status" value="1"/>
</dbReference>
<accession>A0ABM3QIE9</accession>
<sequence>MRNPGKQKEVKPENFNNISKKQKKLRADRIRKKYFRLSRALRKCDSVQDKKNHPKLNVEYPATVKMMVKGNVSGGFFLRLPLPFCKAHIPVKNPTIMVLETDTGERYEAKYLPHCYGLSGGWRRFAIDMKLEQGDTLIFQLVQPTKFKIFFIRVNSTNEVHFPVYLLNLVNRVKERVSSKAGRNQQSFYNRGEVHHNYLQRKIKELRAKKFWRKDLVVPQVLGKGDLVHAKNIQSELDFEHPVTVKWLMKGNISRGGTLALPAPYCRAHLPVIVTNMVLETETGEQYTTKYLPQSCRLSAGWFRFVTKMRLEEGDAVVLHLIEAAKFKVYIIRANAKEVNLPNHLLDLLSHVKQSIPCKADSRQLIVYTRKVDRIEQQLRWKSARLKSRNGEGSILVGQGVLFSNITSFEEFKAVMNKLIQNHQLPHYALHDYYQLCCNQNAFLHAHLFRGFNPRLNNQIIAGAITRIILDTVNIANELSTCKLSTFLQKYELWDQSLKTYEAYGMNVSFILARLQHLKNLAVSSEGATDRSRYEEACHENERAKGEVRKLDLILAKLQTLELKLGEETYRQGYSLAKCVKAEIGSLEVLIQELGEFLSQYDAHIQELKLKVKAHEYKFHEKVSTPWLHLYSPTFESLEPSN</sequence>
<keyword evidence="3" id="KW-0238">DNA-binding</keyword>
<proteinExistence type="predicted"/>
<dbReference type="InterPro" id="IPR003340">
    <property type="entry name" value="B3_DNA-bd"/>
</dbReference>
<evidence type="ECO:0000259" key="7">
    <source>
        <dbReference type="PROSITE" id="PS50863"/>
    </source>
</evidence>
<feature type="region of interest" description="Disordered" evidence="6">
    <location>
        <begin position="1"/>
        <end position="25"/>
    </location>
</feature>
<dbReference type="PROSITE" id="PS50863">
    <property type="entry name" value="B3"/>
    <property type="match status" value="2"/>
</dbReference>
<dbReference type="Gene3D" id="2.40.330.10">
    <property type="entry name" value="DNA-binding pseudobarrel domain"/>
    <property type="match status" value="2"/>
</dbReference>
<reference evidence="8" key="1">
    <citation type="journal article" date="2021" name="Nat. Commun.">
        <title>Genomic analyses provide insights into spinach domestication and the genetic basis of agronomic traits.</title>
        <authorList>
            <person name="Cai X."/>
            <person name="Sun X."/>
            <person name="Xu C."/>
            <person name="Sun H."/>
            <person name="Wang X."/>
            <person name="Ge C."/>
            <person name="Zhang Z."/>
            <person name="Wang Q."/>
            <person name="Fei Z."/>
            <person name="Jiao C."/>
            <person name="Wang Q."/>
        </authorList>
    </citation>
    <scope>NUCLEOTIDE SEQUENCE [LARGE SCALE GENOMIC DNA]</scope>
    <source>
        <strain evidence="8">cv. Varoflay</strain>
    </source>
</reference>
<gene>
    <name evidence="9" type="primary">LOC130459670</name>
</gene>
<evidence type="ECO:0000256" key="3">
    <source>
        <dbReference type="ARBA" id="ARBA00023125"/>
    </source>
</evidence>
<evidence type="ECO:0000256" key="4">
    <source>
        <dbReference type="ARBA" id="ARBA00023163"/>
    </source>
</evidence>
<organism evidence="8 9">
    <name type="scientific">Spinacia oleracea</name>
    <name type="common">Spinach</name>
    <dbReference type="NCBI Taxonomy" id="3562"/>
    <lineage>
        <taxon>Eukaryota</taxon>
        <taxon>Viridiplantae</taxon>
        <taxon>Streptophyta</taxon>
        <taxon>Embryophyta</taxon>
        <taxon>Tracheophyta</taxon>
        <taxon>Spermatophyta</taxon>
        <taxon>Magnoliopsida</taxon>
        <taxon>eudicotyledons</taxon>
        <taxon>Gunneridae</taxon>
        <taxon>Pentapetalae</taxon>
        <taxon>Caryophyllales</taxon>
        <taxon>Chenopodiaceae</taxon>
        <taxon>Chenopodioideae</taxon>
        <taxon>Anserineae</taxon>
        <taxon>Spinacia</taxon>
    </lineage>
</organism>
<name>A0ABM3QIE9_SPIOL</name>
<keyword evidence="2" id="KW-0805">Transcription regulation</keyword>
<dbReference type="SMART" id="SM01019">
    <property type="entry name" value="B3"/>
    <property type="match status" value="2"/>
</dbReference>
<dbReference type="GeneID" id="130459670"/>
<dbReference type="Pfam" id="PF02362">
    <property type="entry name" value="B3"/>
    <property type="match status" value="2"/>
</dbReference>
<keyword evidence="8" id="KW-1185">Reference proteome</keyword>
<dbReference type="SUPFAM" id="SSF101936">
    <property type="entry name" value="DNA-binding pseudobarrel domain"/>
    <property type="match status" value="2"/>
</dbReference>
<dbReference type="RefSeq" id="XP_056683135.1">
    <property type="nucleotide sequence ID" value="XM_056827157.1"/>
</dbReference>